<evidence type="ECO:0000313" key="2">
    <source>
        <dbReference type="Proteomes" id="UP001066276"/>
    </source>
</evidence>
<accession>A0AAV7UC14</accession>
<protein>
    <submittedName>
        <fullName evidence="1">Uncharacterized protein</fullName>
    </submittedName>
</protein>
<organism evidence="1 2">
    <name type="scientific">Pleurodeles waltl</name>
    <name type="common">Iberian ribbed newt</name>
    <dbReference type="NCBI Taxonomy" id="8319"/>
    <lineage>
        <taxon>Eukaryota</taxon>
        <taxon>Metazoa</taxon>
        <taxon>Chordata</taxon>
        <taxon>Craniata</taxon>
        <taxon>Vertebrata</taxon>
        <taxon>Euteleostomi</taxon>
        <taxon>Amphibia</taxon>
        <taxon>Batrachia</taxon>
        <taxon>Caudata</taxon>
        <taxon>Salamandroidea</taxon>
        <taxon>Salamandridae</taxon>
        <taxon>Pleurodelinae</taxon>
        <taxon>Pleurodeles</taxon>
    </lineage>
</organism>
<dbReference type="Proteomes" id="UP001066276">
    <property type="component" value="Chromosome 3_1"/>
</dbReference>
<gene>
    <name evidence="1" type="ORF">NDU88_002964</name>
</gene>
<dbReference type="EMBL" id="JANPWB010000005">
    <property type="protein sequence ID" value="KAJ1186181.1"/>
    <property type="molecule type" value="Genomic_DNA"/>
</dbReference>
<keyword evidence="2" id="KW-1185">Reference proteome</keyword>
<sequence>MLMPPPLPTGSLVRPRAPTAHRHTLWVRPAPTAGRALPGLLGPATCSGPSRLRHCSPTPSRRPQIREVFSCPPGPATLFPGNEGLDYSLANREKPYFILDRYA</sequence>
<comment type="caution">
    <text evidence="1">The sequence shown here is derived from an EMBL/GenBank/DDBJ whole genome shotgun (WGS) entry which is preliminary data.</text>
</comment>
<proteinExistence type="predicted"/>
<name>A0AAV7UC14_PLEWA</name>
<reference evidence="1" key="1">
    <citation type="journal article" date="2022" name="bioRxiv">
        <title>Sequencing and chromosome-scale assembly of the giantPleurodeles waltlgenome.</title>
        <authorList>
            <person name="Brown T."/>
            <person name="Elewa A."/>
            <person name="Iarovenko S."/>
            <person name="Subramanian E."/>
            <person name="Araus A.J."/>
            <person name="Petzold A."/>
            <person name="Susuki M."/>
            <person name="Suzuki K.-i.T."/>
            <person name="Hayashi T."/>
            <person name="Toyoda A."/>
            <person name="Oliveira C."/>
            <person name="Osipova E."/>
            <person name="Leigh N.D."/>
            <person name="Simon A."/>
            <person name="Yun M.H."/>
        </authorList>
    </citation>
    <scope>NUCLEOTIDE SEQUENCE</scope>
    <source>
        <strain evidence="1">20211129_DDA</strain>
        <tissue evidence="1">Liver</tissue>
    </source>
</reference>
<dbReference type="AlphaFoldDB" id="A0AAV7UC14"/>
<evidence type="ECO:0000313" key="1">
    <source>
        <dbReference type="EMBL" id="KAJ1186181.1"/>
    </source>
</evidence>